<dbReference type="GO" id="GO:0005998">
    <property type="term" value="P:xylulose catabolic process"/>
    <property type="evidence" value="ECO:0007669"/>
    <property type="project" value="UniProtKB-UniRule"/>
</dbReference>
<dbReference type="Gene3D" id="3.30.420.40">
    <property type="match status" value="2"/>
</dbReference>
<comment type="catalytic activity">
    <reaction evidence="8 10">
        <text>D-xylulose + ATP = D-xylulose 5-phosphate + ADP + H(+)</text>
        <dbReference type="Rhea" id="RHEA:10964"/>
        <dbReference type="ChEBI" id="CHEBI:15378"/>
        <dbReference type="ChEBI" id="CHEBI:17140"/>
        <dbReference type="ChEBI" id="CHEBI:30616"/>
        <dbReference type="ChEBI" id="CHEBI:57737"/>
        <dbReference type="ChEBI" id="CHEBI:456216"/>
        <dbReference type="EC" id="2.7.1.17"/>
    </reaction>
</comment>
<keyword evidence="6 8" id="KW-0067">ATP-binding</keyword>
<dbReference type="PANTHER" id="PTHR43095">
    <property type="entry name" value="SUGAR KINASE"/>
    <property type="match status" value="1"/>
</dbReference>
<dbReference type="OrthoDB" id="9805576at2"/>
<dbReference type="PROSITE" id="PS00445">
    <property type="entry name" value="FGGY_KINASES_2"/>
    <property type="match status" value="1"/>
</dbReference>
<dbReference type="PANTHER" id="PTHR43095:SF5">
    <property type="entry name" value="XYLULOSE KINASE"/>
    <property type="match status" value="1"/>
</dbReference>
<keyword evidence="2 8" id="KW-0859">Xylose metabolism</keyword>
<dbReference type="KEGG" id="vni:VIBNI_A1506"/>
<evidence type="ECO:0000256" key="5">
    <source>
        <dbReference type="ARBA" id="ARBA00022777"/>
    </source>
</evidence>
<evidence type="ECO:0000259" key="12">
    <source>
        <dbReference type="Pfam" id="PF02782"/>
    </source>
</evidence>
<evidence type="ECO:0000256" key="4">
    <source>
        <dbReference type="ARBA" id="ARBA00022741"/>
    </source>
</evidence>
<feature type="site" description="Important for activity" evidence="8">
    <location>
        <position position="9"/>
    </location>
</feature>
<dbReference type="InterPro" id="IPR050406">
    <property type="entry name" value="FGGY_Carb_Kinase"/>
</dbReference>
<dbReference type="Pfam" id="PF02782">
    <property type="entry name" value="FGGY_C"/>
    <property type="match status" value="1"/>
</dbReference>
<proteinExistence type="inferred from homology"/>
<feature type="domain" description="Carbohydrate kinase FGGY N-terminal" evidence="11">
    <location>
        <begin position="6"/>
        <end position="247"/>
    </location>
</feature>
<protein>
    <recommendedName>
        <fullName evidence="8 10">Xylulose kinase</fullName>
        <shortName evidence="8 10">Xylulokinase</shortName>
        <ecNumber evidence="8 10">2.7.1.17</ecNumber>
    </recommendedName>
</protein>
<evidence type="ECO:0000313" key="14">
    <source>
        <dbReference type="Proteomes" id="UP000016895"/>
    </source>
</evidence>
<dbReference type="GO" id="GO:0004856">
    <property type="term" value="F:D-xylulokinase activity"/>
    <property type="evidence" value="ECO:0007669"/>
    <property type="project" value="UniProtKB-UniRule"/>
</dbReference>
<dbReference type="EMBL" id="FO203526">
    <property type="protein sequence ID" value="CCO57630.1"/>
    <property type="molecule type" value="Genomic_DNA"/>
</dbReference>
<dbReference type="InterPro" id="IPR043129">
    <property type="entry name" value="ATPase_NBD"/>
</dbReference>
<gene>
    <name evidence="8 10" type="primary">xylB</name>
    <name evidence="13" type="ORF">VIBNI_A1506</name>
</gene>
<evidence type="ECO:0000256" key="1">
    <source>
        <dbReference type="ARBA" id="ARBA00009156"/>
    </source>
</evidence>
<dbReference type="Pfam" id="PF00370">
    <property type="entry name" value="FGGY_N"/>
    <property type="match status" value="1"/>
</dbReference>
<sequence length="506" mass="53670">MSSGFLGIDIGTSACKVVLLDENGNIIASQTQAYGFEQPFPGWVEQDPESWIQAATNATKRVLSKSGAPSVSCVGLSGQMHGLTPLDSNFKVIRPAILWNDQRNKAESDAIHDHFGGAEKLAESTSNQMLVGYTGGKILWMKNHEPDNYQKLRHVLNPKDYLRLILTGELATEVSDASGTGLFSVANRVWAWDVIDSLGIERSLLPSCYESSVISGKVSASAAQIFGIPAGTPVIGGGGDAVIQTFGSGVVRPGELQTTIGTAGILATALSSPISNPQGKVQVFCNLSPDKWHCMGVSLNAGSCLTWLSRLIQSFGVTAPDYKSIAKLAIQSSAGANGLLMMPYLNGERCPHPDPDARGAFVGLNSTHQAPDLCRAVMEGVAYSLYDIYSLMNSMGINGNVIKASGGGAQSSLWRQIQADLFDAEVQTVSGAAEGAAFGAAMLAGVGIGHWSSLEEASLCCKEITTQSPDKENQIMYRDRFKAYQALYPLLSHIVQSLNSSGETAL</sequence>
<keyword evidence="5 8" id="KW-0418">Kinase</keyword>
<dbReference type="PATRIC" id="fig|1260221.3.peg.1444"/>
<dbReference type="HAMAP" id="MF_02220">
    <property type="entry name" value="XylB"/>
    <property type="match status" value="1"/>
</dbReference>
<feature type="domain" description="Carbohydrate kinase FGGY C-terminal" evidence="12">
    <location>
        <begin position="258"/>
        <end position="446"/>
    </location>
</feature>
<dbReference type="PIRSF" id="PIRSF000538">
    <property type="entry name" value="GlpK"/>
    <property type="match status" value="1"/>
</dbReference>
<evidence type="ECO:0000256" key="6">
    <source>
        <dbReference type="ARBA" id="ARBA00022840"/>
    </source>
</evidence>
<dbReference type="InterPro" id="IPR018483">
    <property type="entry name" value="Carb_kinase_FGGY_CS"/>
</dbReference>
<dbReference type="PROSITE" id="PS00933">
    <property type="entry name" value="FGGY_KINASES_1"/>
    <property type="match status" value="1"/>
</dbReference>
<organism evidence="13 14">
    <name type="scientific">Vibrio nigripulchritudo</name>
    <dbReference type="NCBI Taxonomy" id="28173"/>
    <lineage>
        <taxon>Bacteria</taxon>
        <taxon>Pseudomonadati</taxon>
        <taxon>Pseudomonadota</taxon>
        <taxon>Gammaproteobacteria</taxon>
        <taxon>Vibrionales</taxon>
        <taxon>Vibrionaceae</taxon>
        <taxon>Vibrio</taxon>
    </lineage>
</organism>
<comment type="similarity">
    <text evidence="1 8 9">Belongs to the FGGY kinase family.</text>
</comment>
<evidence type="ECO:0000313" key="13">
    <source>
        <dbReference type="EMBL" id="CCO57630.1"/>
    </source>
</evidence>
<evidence type="ECO:0000256" key="8">
    <source>
        <dbReference type="HAMAP-Rule" id="MF_02220"/>
    </source>
</evidence>
<evidence type="ECO:0000259" key="11">
    <source>
        <dbReference type="Pfam" id="PF00370"/>
    </source>
</evidence>
<keyword evidence="7 8" id="KW-0119">Carbohydrate metabolism</keyword>
<dbReference type="CDD" id="cd07808">
    <property type="entry name" value="ASKHA_NBD_FGGY_EcXK-like"/>
    <property type="match status" value="1"/>
</dbReference>
<dbReference type="EC" id="2.7.1.17" evidence="8 10"/>
<evidence type="ECO:0000256" key="9">
    <source>
        <dbReference type="RuleBase" id="RU003733"/>
    </source>
</evidence>
<feature type="binding site" evidence="8">
    <location>
        <begin position="80"/>
        <end position="81"/>
    </location>
    <ligand>
        <name>substrate</name>
    </ligand>
</feature>
<evidence type="ECO:0000256" key="3">
    <source>
        <dbReference type="ARBA" id="ARBA00022679"/>
    </source>
</evidence>
<name>U4JXH6_9VIBR</name>
<dbReference type="InterPro" id="IPR006000">
    <property type="entry name" value="Xylulokinase"/>
</dbReference>
<dbReference type="GO" id="GO:0042732">
    <property type="term" value="P:D-xylose metabolic process"/>
    <property type="evidence" value="ECO:0007669"/>
    <property type="project" value="UniProtKB-KW"/>
</dbReference>
<dbReference type="STRING" id="28173.VIBNI_A1506"/>
<dbReference type="InterPro" id="IPR000577">
    <property type="entry name" value="Carb_kinase_FGGY"/>
</dbReference>
<dbReference type="GO" id="GO:0005524">
    <property type="term" value="F:ATP binding"/>
    <property type="evidence" value="ECO:0007669"/>
    <property type="project" value="UniProtKB-UniRule"/>
</dbReference>
<reference evidence="13 14" key="1">
    <citation type="journal article" date="2013" name="ISME J.">
        <title>Comparative genomics of pathogenic lineages of Vibrio nigripulchritudo identifies virulence-associated traits.</title>
        <authorList>
            <person name="Goudenege D."/>
            <person name="Labreuche Y."/>
            <person name="Krin E."/>
            <person name="Ansquer D."/>
            <person name="Mangenot S."/>
            <person name="Calteau A."/>
            <person name="Medigue C."/>
            <person name="Mazel D."/>
            <person name="Polz M.F."/>
            <person name="Le Roux F."/>
        </authorList>
    </citation>
    <scope>NUCLEOTIDE SEQUENCE [LARGE SCALE GENOMIC DNA]</scope>
    <source>
        <strain evidence="14">SnF1</strain>
    </source>
</reference>
<dbReference type="Proteomes" id="UP000016895">
    <property type="component" value="Chromosome 1"/>
</dbReference>
<keyword evidence="3 8" id="KW-0808">Transferase</keyword>
<keyword evidence="4 8" id="KW-0547">Nucleotide-binding</keyword>
<evidence type="ECO:0000256" key="10">
    <source>
        <dbReference type="RuleBase" id="RU364073"/>
    </source>
</evidence>
<evidence type="ECO:0000256" key="2">
    <source>
        <dbReference type="ARBA" id="ARBA00022629"/>
    </source>
</evidence>
<keyword evidence="14" id="KW-1185">Reference proteome</keyword>
<accession>U4JXH6</accession>
<feature type="active site" description="Proton acceptor" evidence="8">
    <location>
        <position position="240"/>
    </location>
</feature>
<dbReference type="NCBIfam" id="TIGR01312">
    <property type="entry name" value="XylB"/>
    <property type="match status" value="1"/>
</dbReference>
<dbReference type="AlphaFoldDB" id="U4JXH6"/>
<evidence type="ECO:0000256" key="7">
    <source>
        <dbReference type="ARBA" id="ARBA00023277"/>
    </source>
</evidence>
<comment type="function">
    <text evidence="8">Catalyzes the phosphorylation of D-xylulose to D-xylulose 5-phosphate.</text>
</comment>
<dbReference type="RefSeq" id="WP_022550542.1">
    <property type="nucleotide sequence ID" value="NC_022528.1"/>
</dbReference>
<dbReference type="SUPFAM" id="SSF53067">
    <property type="entry name" value="Actin-like ATPase domain"/>
    <property type="match status" value="2"/>
</dbReference>
<dbReference type="InterPro" id="IPR018485">
    <property type="entry name" value="FGGY_C"/>
</dbReference>
<dbReference type="InterPro" id="IPR018484">
    <property type="entry name" value="FGGY_N"/>
</dbReference>